<dbReference type="Pfam" id="PF00072">
    <property type="entry name" value="Response_reg"/>
    <property type="match status" value="1"/>
</dbReference>
<dbReference type="InterPro" id="IPR000792">
    <property type="entry name" value="Tscrpt_reg_LuxR_C"/>
</dbReference>
<protein>
    <submittedName>
        <fullName evidence="6">Response regulator transcription factor</fullName>
    </submittedName>
</protein>
<dbReference type="InterPro" id="IPR001789">
    <property type="entry name" value="Sig_transdc_resp-reg_receiver"/>
</dbReference>
<dbReference type="InterPro" id="IPR058245">
    <property type="entry name" value="NreC/VraR/RcsB-like_REC"/>
</dbReference>
<dbReference type="SUPFAM" id="SSF52172">
    <property type="entry name" value="CheY-like"/>
    <property type="match status" value="1"/>
</dbReference>
<dbReference type="SMART" id="SM00421">
    <property type="entry name" value="HTH_LUXR"/>
    <property type="match status" value="1"/>
</dbReference>
<keyword evidence="1 3" id="KW-0597">Phosphoprotein</keyword>
<sequence length="217" mass="23595">MNTPIQVLLVEDHAGYREVISRTIQAADQVELLKQFGTAEIALREIQCVGPQKTPDVILLDLNLPGMSGIEAIPWFKKYLPEANVIILTQSDQEQDVLDAIALGASGYLLKSSTAKQVIEGIQIVAGGGASLDPSVAKFILKTMQQRQPDEEPKKELSGRELEILALLGDGLVKKEIAEQLGISVTTVAYHIKHIYQKLEVQNAPSAVAKGYRSGLL</sequence>
<evidence type="ECO:0000313" key="7">
    <source>
        <dbReference type="Proteomes" id="UP000634206"/>
    </source>
</evidence>
<dbReference type="GO" id="GO:0006355">
    <property type="term" value="P:regulation of DNA-templated transcription"/>
    <property type="evidence" value="ECO:0007669"/>
    <property type="project" value="InterPro"/>
</dbReference>
<evidence type="ECO:0000313" key="6">
    <source>
        <dbReference type="EMBL" id="MBK1855842.1"/>
    </source>
</evidence>
<dbReference type="InterPro" id="IPR039420">
    <property type="entry name" value="WalR-like"/>
</dbReference>
<feature type="domain" description="Response regulatory" evidence="5">
    <location>
        <begin position="6"/>
        <end position="126"/>
    </location>
</feature>
<keyword evidence="7" id="KW-1185">Reference proteome</keyword>
<dbReference type="CDD" id="cd17535">
    <property type="entry name" value="REC_NarL-like"/>
    <property type="match status" value="1"/>
</dbReference>
<dbReference type="Proteomes" id="UP000634206">
    <property type="component" value="Unassembled WGS sequence"/>
</dbReference>
<dbReference type="PROSITE" id="PS50110">
    <property type="entry name" value="RESPONSE_REGULATORY"/>
    <property type="match status" value="1"/>
</dbReference>
<feature type="modified residue" description="4-aspartylphosphate" evidence="3">
    <location>
        <position position="61"/>
    </location>
</feature>
<keyword evidence="2" id="KW-0238">DNA-binding</keyword>
<dbReference type="GO" id="GO:0000160">
    <property type="term" value="P:phosphorelay signal transduction system"/>
    <property type="evidence" value="ECO:0007669"/>
    <property type="project" value="InterPro"/>
</dbReference>
<dbReference type="AlphaFoldDB" id="A0AAE2SF40"/>
<dbReference type="EMBL" id="JAENIG010000008">
    <property type="protein sequence ID" value="MBK1855842.1"/>
    <property type="molecule type" value="Genomic_DNA"/>
</dbReference>
<reference evidence="6" key="1">
    <citation type="submission" date="2021-01" db="EMBL/GenBank/DDBJ databases">
        <title>Modified the classification status of verrucomicrobia.</title>
        <authorList>
            <person name="Feng X."/>
        </authorList>
    </citation>
    <scope>NUCLEOTIDE SEQUENCE</scope>
    <source>
        <strain evidence="6">5K15</strain>
    </source>
</reference>
<dbReference type="SUPFAM" id="SSF46894">
    <property type="entry name" value="C-terminal effector domain of the bipartite response regulators"/>
    <property type="match status" value="1"/>
</dbReference>
<dbReference type="Pfam" id="PF00196">
    <property type="entry name" value="GerE"/>
    <property type="match status" value="1"/>
</dbReference>
<dbReference type="SMART" id="SM00448">
    <property type="entry name" value="REC"/>
    <property type="match status" value="1"/>
</dbReference>
<dbReference type="GO" id="GO:0003677">
    <property type="term" value="F:DNA binding"/>
    <property type="evidence" value="ECO:0007669"/>
    <property type="project" value="UniProtKB-KW"/>
</dbReference>
<dbReference type="PANTHER" id="PTHR43214">
    <property type="entry name" value="TWO-COMPONENT RESPONSE REGULATOR"/>
    <property type="match status" value="1"/>
</dbReference>
<dbReference type="PRINTS" id="PR00038">
    <property type="entry name" value="HTHLUXR"/>
</dbReference>
<dbReference type="CDD" id="cd06170">
    <property type="entry name" value="LuxR_C_like"/>
    <property type="match status" value="1"/>
</dbReference>
<proteinExistence type="predicted"/>
<evidence type="ECO:0000256" key="1">
    <source>
        <dbReference type="ARBA" id="ARBA00022553"/>
    </source>
</evidence>
<dbReference type="Gene3D" id="3.40.50.2300">
    <property type="match status" value="1"/>
</dbReference>
<name>A0AAE2SF40_9BACT</name>
<evidence type="ECO:0000256" key="2">
    <source>
        <dbReference type="ARBA" id="ARBA00023125"/>
    </source>
</evidence>
<comment type="caution">
    <text evidence="6">The sequence shown here is derived from an EMBL/GenBank/DDBJ whole genome shotgun (WGS) entry which is preliminary data.</text>
</comment>
<feature type="domain" description="HTH luxR-type" evidence="4">
    <location>
        <begin position="150"/>
        <end position="215"/>
    </location>
</feature>
<evidence type="ECO:0000259" key="4">
    <source>
        <dbReference type="PROSITE" id="PS50043"/>
    </source>
</evidence>
<dbReference type="InterPro" id="IPR011006">
    <property type="entry name" value="CheY-like_superfamily"/>
</dbReference>
<evidence type="ECO:0000259" key="5">
    <source>
        <dbReference type="PROSITE" id="PS50110"/>
    </source>
</evidence>
<gene>
    <name evidence="6" type="ORF">JIN83_12790</name>
</gene>
<dbReference type="RefSeq" id="WP_309490455.1">
    <property type="nucleotide sequence ID" value="NZ_JAENIG010000008.1"/>
</dbReference>
<evidence type="ECO:0000256" key="3">
    <source>
        <dbReference type="PROSITE-ProRule" id="PRU00169"/>
    </source>
</evidence>
<dbReference type="PROSITE" id="PS50043">
    <property type="entry name" value="HTH_LUXR_2"/>
    <property type="match status" value="1"/>
</dbReference>
<accession>A0AAE2SF40</accession>
<dbReference type="InterPro" id="IPR016032">
    <property type="entry name" value="Sig_transdc_resp-reg_C-effctor"/>
</dbReference>
<organism evidence="6 7">
    <name type="scientific">Oceaniferula flava</name>
    <dbReference type="NCBI Taxonomy" id="2800421"/>
    <lineage>
        <taxon>Bacteria</taxon>
        <taxon>Pseudomonadati</taxon>
        <taxon>Verrucomicrobiota</taxon>
        <taxon>Verrucomicrobiia</taxon>
        <taxon>Verrucomicrobiales</taxon>
        <taxon>Verrucomicrobiaceae</taxon>
        <taxon>Oceaniferula</taxon>
    </lineage>
</organism>
<dbReference type="PANTHER" id="PTHR43214:SF43">
    <property type="entry name" value="TWO-COMPONENT RESPONSE REGULATOR"/>
    <property type="match status" value="1"/>
</dbReference>